<dbReference type="Proteomes" id="UP001381693">
    <property type="component" value="Unassembled WGS sequence"/>
</dbReference>
<name>A0AAN8XI37_HALRR</name>
<dbReference type="EMBL" id="JAXCGZ010001992">
    <property type="protein sequence ID" value="KAK7084747.1"/>
    <property type="molecule type" value="Genomic_DNA"/>
</dbReference>
<comment type="caution">
    <text evidence="1">The sequence shown here is derived from an EMBL/GenBank/DDBJ whole genome shotgun (WGS) entry which is preliminary data.</text>
</comment>
<organism evidence="1 2">
    <name type="scientific">Halocaridina rubra</name>
    <name type="common">Hawaiian red shrimp</name>
    <dbReference type="NCBI Taxonomy" id="373956"/>
    <lineage>
        <taxon>Eukaryota</taxon>
        <taxon>Metazoa</taxon>
        <taxon>Ecdysozoa</taxon>
        <taxon>Arthropoda</taxon>
        <taxon>Crustacea</taxon>
        <taxon>Multicrustacea</taxon>
        <taxon>Malacostraca</taxon>
        <taxon>Eumalacostraca</taxon>
        <taxon>Eucarida</taxon>
        <taxon>Decapoda</taxon>
        <taxon>Pleocyemata</taxon>
        <taxon>Caridea</taxon>
        <taxon>Atyoidea</taxon>
        <taxon>Atyidae</taxon>
        <taxon>Halocaridina</taxon>
    </lineage>
</organism>
<accession>A0AAN8XI37</accession>
<keyword evidence="2" id="KW-1185">Reference proteome</keyword>
<dbReference type="InterPro" id="IPR013320">
    <property type="entry name" value="ConA-like_dom_sf"/>
</dbReference>
<gene>
    <name evidence="1" type="ORF">SK128_000421</name>
</gene>
<dbReference type="AlphaFoldDB" id="A0AAN8XI37"/>
<protein>
    <submittedName>
        <fullName evidence="1">Uncharacterized protein</fullName>
    </submittedName>
</protein>
<dbReference type="Gene3D" id="2.60.120.200">
    <property type="match status" value="1"/>
</dbReference>
<proteinExistence type="predicted"/>
<evidence type="ECO:0000313" key="2">
    <source>
        <dbReference type="Proteomes" id="UP001381693"/>
    </source>
</evidence>
<reference evidence="1 2" key="1">
    <citation type="submission" date="2023-11" db="EMBL/GenBank/DDBJ databases">
        <title>Halocaridina rubra genome assembly.</title>
        <authorList>
            <person name="Smith C."/>
        </authorList>
    </citation>
    <scope>NUCLEOTIDE SEQUENCE [LARGE SCALE GENOMIC DNA]</scope>
    <source>
        <strain evidence="1">EP-1</strain>
        <tissue evidence="1">Whole</tissue>
    </source>
</reference>
<evidence type="ECO:0000313" key="1">
    <source>
        <dbReference type="EMBL" id="KAK7084747.1"/>
    </source>
</evidence>
<dbReference type="SUPFAM" id="SSF49899">
    <property type="entry name" value="Concanavalin A-like lectins/glucanases"/>
    <property type="match status" value="1"/>
</dbReference>
<sequence>MDLTTNRESITINVRRCSKKYFGDEGGSARCEESIKVLSFNEDGRQRASTWVKYNDTIEVPEDYTMCLRFNIGVFRLLTAVVYLLKTSDNDDDPISFEVYFEKIRTKYGGYGRFYPLPANLATRKWYHYCQVRDRKRNEGRVYLDGQLIILEEKIEFQMIQSPREVTMGQDVFQPSCDWLAASADGSDEPVLGLDAYITRGLEPKQTPGPVMTGKFDLNYNSGLLE</sequence>